<evidence type="ECO:0000256" key="1">
    <source>
        <dbReference type="SAM" id="MobiDB-lite"/>
    </source>
</evidence>
<feature type="region of interest" description="Disordered" evidence="1">
    <location>
        <begin position="386"/>
        <end position="413"/>
    </location>
</feature>
<feature type="compositionally biased region" description="Basic residues" evidence="1">
    <location>
        <begin position="478"/>
        <end position="489"/>
    </location>
</feature>
<dbReference type="EMBL" id="JARJLG010000338">
    <property type="protein sequence ID" value="KAJ7716002.1"/>
    <property type="molecule type" value="Genomic_DNA"/>
</dbReference>
<reference evidence="2" key="1">
    <citation type="submission" date="2023-03" db="EMBL/GenBank/DDBJ databases">
        <title>Massive genome expansion in bonnet fungi (Mycena s.s.) driven by repeated elements and novel gene families across ecological guilds.</title>
        <authorList>
            <consortium name="Lawrence Berkeley National Laboratory"/>
            <person name="Harder C.B."/>
            <person name="Miyauchi S."/>
            <person name="Viragh M."/>
            <person name="Kuo A."/>
            <person name="Thoen E."/>
            <person name="Andreopoulos B."/>
            <person name="Lu D."/>
            <person name="Skrede I."/>
            <person name="Drula E."/>
            <person name="Henrissat B."/>
            <person name="Morin E."/>
            <person name="Kohler A."/>
            <person name="Barry K."/>
            <person name="LaButti K."/>
            <person name="Morin E."/>
            <person name="Salamov A."/>
            <person name="Lipzen A."/>
            <person name="Mereny Z."/>
            <person name="Hegedus B."/>
            <person name="Baldrian P."/>
            <person name="Stursova M."/>
            <person name="Weitz H."/>
            <person name="Taylor A."/>
            <person name="Grigoriev I.V."/>
            <person name="Nagy L.G."/>
            <person name="Martin F."/>
            <person name="Kauserud H."/>
        </authorList>
    </citation>
    <scope>NUCLEOTIDE SEQUENCE</scope>
    <source>
        <strain evidence="2">CBHHK188m</strain>
    </source>
</reference>
<keyword evidence="3" id="KW-1185">Reference proteome</keyword>
<accession>A0AAD7HBD7</accession>
<feature type="region of interest" description="Disordered" evidence="1">
    <location>
        <begin position="432"/>
        <end position="546"/>
    </location>
</feature>
<name>A0AAD7HBD7_9AGAR</name>
<comment type="caution">
    <text evidence="2">The sequence shown here is derived from an EMBL/GenBank/DDBJ whole genome shotgun (WGS) entry which is preliminary data.</text>
</comment>
<gene>
    <name evidence="2" type="ORF">DFH07DRAFT_862479</name>
</gene>
<feature type="compositionally biased region" description="Low complexity" evidence="1">
    <location>
        <begin position="460"/>
        <end position="476"/>
    </location>
</feature>
<dbReference type="AlphaFoldDB" id="A0AAD7HBD7"/>
<feature type="compositionally biased region" description="Pro residues" evidence="1">
    <location>
        <begin position="396"/>
        <end position="405"/>
    </location>
</feature>
<evidence type="ECO:0000313" key="2">
    <source>
        <dbReference type="EMBL" id="KAJ7716002.1"/>
    </source>
</evidence>
<organism evidence="2 3">
    <name type="scientific">Mycena maculata</name>
    <dbReference type="NCBI Taxonomy" id="230809"/>
    <lineage>
        <taxon>Eukaryota</taxon>
        <taxon>Fungi</taxon>
        <taxon>Dikarya</taxon>
        <taxon>Basidiomycota</taxon>
        <taxon>Agaricomycotina</taxon>
        <taxon>Agaricomycetes</taxon>
        <taxon>Agaricomycetidae</taxon>
        <taxon>Agaricales</taxon>
        <taxon>Marasmiineae</taxon>
        <taxon>Mycenaceae</taxon>
        <taxon>Mycena</taxon>
    </lineage>
</organism>
<sequence length="787" mass="87320">MSTPTSPRTAYDILRDPSAPLYNFEDDIEVYPAGLFLPPSDLPRAPQWLPFSLELQGYTLQQGEEISILFLDCPPIARLVGIARLPARLVRVHPEYIASLFHASQPAFDTYVLARKAKLTPNSDTLRRVVSTLQYAVNSLSEELRTSASAEFFALFTDLPVPEENLAPLAFNFRRNNCTSDSQHCGFYLDEQDHGFFRVLDHREVRNFVPLLLRDGIPDIADRRQFYATIRLARPFLVAFRAGLPQSGYSPSETVTAWFRSLNWLHALLPRAKQDLLDLALYEPLPSVYRSSIPRDFTIPFSDFVAPPQVPFPELVPSPGSLAVSPVIEQRIGSPLENETGWNLVPSVCSTPVHSPRILQDIDQSPGHTPAPQDLDLVPETEIVEEPERSDVGHISPPPANPGRKPPLRKTPAPASMVIVPPLLSKIGLAKRTQPSRKGGPNTPSQSGRPTITQHSSAPSVSVALSDGSESSSDSALPRRRYQLRKRKPSSAPAPAKPPPSKKPKRSPAQPSSGEESDAPAAPKPKVKARRRTGRPVLRAPGTEFQSAPQKPVDFVSLLECVQPSSLLQNHGCNNCGLINRKCEPADRIGDKWARPIALTTVLLSRRGTHLIVCPDTRDFPASLLTCKSIPLCATAMPSNVFTRPLLTPRLDWSSPLMNFQPLSPITTRHLELRRPRRCTGSLKTCTMSSPPFLITLFRLRWPLLLRLTRIRFYHLALRSTGLDCPKKIVEGGKRSLTQRLPRFPYDTTMILLTRTSLVLLVHPKPADPTSLARLTTLPFDSLRLGQ</sequence>
<evidence type="ECO:0000313" key="3">
    <source>
        <dbReference type="Proteomes" id="UP001215280"/>
    </source>
</evidence>
<feature type="compositionally biased region" description="Basic residues" evidence="1">
    <location>
        <begin position="525"/>
        <end position="534"/>
    </location>
</feature>
<protein>
    <submittedName>
        <fullName evidence="2">Uncharacterized protein</fullName>
    </submittedName>
</protein>
<feature type="compositionally biased region" description="Polar residues" evidence="1">
    <location>
        <begin position="442"/>
        <end position="459"/>
    </location>
</feature>
<proteinExistence type="predicted"/>
<dbReference type="Proteomes" id="UP001215280">
    <property type="component" value="Unassembled WGS sequence"/>
</dbReference>